<dbReference type="PANTHER" id="PTHR12932:SF9">
    <property type="entry name" value="TUBULIN POLYMERIZATION-PROMOTING PROTEIN HOMOLOG"/>
    <property type="match status" value="1"/>
</dbReference>
<dbReference type="Pfam" id="PF05517">
    <property type="entry name" value="p25-alpha"/>
    <property type="match status" value="1"/>
</dbReference>
<sequence>MKAKAILAPADNDGLEAVFYNFCGVGHSDMDGKGFKKLCQDCSLIDKKLDTTSVDLIFADNRVKARGTNRIDFFQFEIALELLAEKKGTNKTDVRAAMIQQGVPKTSNATVAVKTLKVVRPKDNARLISEKRIAAILRRSPRELGKETWKKEVDNTDLWKVFGLDSKAGRILKRVYTNPVPQVDTSRLFTPNASHRLSSPPSRGKRSLPPSRGFASTHTGSFFPQQVPQDPGSVSGASMQLQ</sequence>
<comment type="caution">
    <text evidence="3">The sequence shown here is derived from an EMBL/GenBank/DDBJ whole genome shotgun (WGS) entry which is preliminary data.</text>
</comment>
<dbReference type="SUPFAM" id="SSF47473">
    <property type="entry name" value="EF-hand"/>
    <property type="match status" value="1"/>
</dbReference>
<evidence type="ECO:0000313" key="4">
    <source>
        <dbReference type="Proteomes" id="UP001642464"/>
    </source>
</evidence>
<proteinExistence type="inferred from homology"/>
<comment type="similarity">
    <text evidence="1">Belongs to the TPPP family.</text>
</comment>
<dbReference type="Proteomes" id="UP001642464">
    <property type="component" value="Unassembled WGS sequence"/>
</dbReference>
<keyword evidence="4" id="KW-1185">Reference proteome</keyword>
<dbReference type="InterPro" id="IPR011992">
    <property type="entry name" value="EF-hand-dom_pair"/>
</dbReference>
<evidence type="ECO:0000256" key="1">
    <source>
        <dbReference type="ARBA" id="ARBA00010994"/>
    </source>
</evidence>
<dbReference type="Gene3D" id="1.10.238.10">
    <property type="entry name" value="EF-hand"/>
    <property type="match status" value="1"/>
</dbReference>
<protein>
    <submittedName>
        <fullName evidence="3">Tubulin polymerization-promoting protein (TPPP) (25 kDa brain-specific protein) (TPPP/p25) (p25-alpha)</fullName>
    </submittedName>
</protein>
<dbReference type="EMBL" id="CAXAMM010005975">
    <property type="protein sequence ID" value="CAK9009344.1"/>
    <property type="molecule type" value="Genomic_DNA"/>
</dbReference>
<name>A0ABP0J4N9_9DINO</name>
<feature type="compositionally biased region" description="Polar residues" evidence="2">
    <location>
        <begin position="183"/>
        <end position="201"/>
    </location>
</feature>
<evidence type="ECO:0000256" key="2">
    <source>
        <dbReference type="SAM" id="MobiDB-lite"/>
    </source>
</evidence>
<feature type="compositionally biased region" description="Polar residues" evidence="2">
    <location>
        <begin position="214"/>
        <end position="228"/>
    </location>
</feature>
<dbReference type="PANTHER" id="PTHR12932">
    <property type="entry name" value="P25 ALPHA-RELATED"/>
    <property type="match status" value="1"/>
</dbReference>
<feature type="region of interest" description="Disordered" evidence="2">
    <location>
        <begin position="183"/>
        <end position="242"/>
    </location>
</feature>
<organism evidence="3 4">
    <name type="scientific">Durusdinium trenchii</name>
    <dbReference type="NCBI Taxonomy" id="1381693"/>
    <lineage>
        <taxon>Eukaryota</taxon>
        <taxon>Sar</taxon>
        <taxon>Alveolata</taxon>
        <taxon>Dinophyceae</taxon>
        <taxon>Suessiales</taxon>
        <taxon>Symbiodiniaceae</taxon>
        <taxon>Durusdinium</taxon>
    </lineage>
</organism>
<accession>A0ABP0J4N9</accession>
<evidence type="ECO:0000313" key="3">
    <source>
        <dbReference type="EMBL" id="CAK9009344.1"/>
    </source>
</evidence>
<dbReference type="InterPro" id="IPR008907">
    <property type="entry name" value="TPP/p25"/>
</dbReference>
<reference evidence="3 4" key="1">
    <citation type="submission" date="2024-02" db="EMBL/GenBank/DDBJ databases">
        <authorList>
            <person name="Chen Y."/>
            <person name="Shah S."/>
            <person name="Dougan E. K."/>
            <person name="Thang M."/>
            <person name="Chan C."/>
        </authorList>
    </citation>
    <scope>NUCLEOTIDE SEQUENCE [LARGE SCALE GENOMIC DNA]</scope>
</reference>
<gene>
    <name evidence="3" type="ORF">SCF082_LOCUS10250</name>
</gene>